<feature type="compositionally biased region" description="Polar residues" evidence="5">
    <location>
        <begin position="22"/>
        <end position="35"/>
    </location>
</feature>
<dbReference type="OrthoDB" id="440553at2759"/>
<feature type="transmembrane region" description="Helical" evidence="6">
    <location>
        <begin position="87"/>
        <end position="105"/>
    </location>
</feature>
<dbReference type="PROSITE" id="PS50850">
    <property type="entry name" value="MFS"/>
    <property type="match status" value="1"/>
</dbReference>
<keyword evidence="4 6" id="KW-0472">Membrane</keyword>
<gene>
    <name evidence="8" type="ORF">MAC_08371</name>
</gene>
<keyword evidence="3 6" id="KW-1133">Transmembrane helix</keyword>
<dbReference type="GO" id="GO:0005886">
    <property type="term" value="C:plasma membrane"/>
    <property type="evidence" value="ECO:0007669"/>
    <property type="project" value="TreeGrafter"/>
</dbReference>
<dbReference type="InterPro" id="IPR020846">
    <property type="entry name" value="MFS_dom"/>
</dbReference>
<proteinExistence type="predicted"/>
<evidence type="ECO:0000256" key="3">
    <source>
        <dbReference type="ARBA" id="ARBA00022989"/>
    </source>
</evidence>
<protein>
    <submittedName>
        <fullName evidence="8">MFS multidrug transporter, putative</fullName>
    </submittedName>
</protein>
<dbReference type="HOGENOM" id="CLU_000960_22_2_1"/>
<dbReference type="eggNOG" id="KOG0254">
    <property type="taxonomic scope" value="Eukaryota"/>
</dbReference>
<feature type="transmembrane region" description="Helical" evidence="6">
    <location>
        <begin position="268"/>
        <end position="297"/>
    </location>
</feature>
<feature type="transmembrane region" description="Helical" evidence="6">
    <location>
        <begin position="359"/>
        <end position="378"/>
    </location>
</feature>
<dbReference type="Pfam" id="PF07690">
    <property type="entry name" value="MFS_1"/>
    <property type="match status" value="1"/>
</dbReference>
<evidence type="ECO:0000256" key="5">
    <source>
        <dbReference type="SAM" id="MobiDB-lite"/>
    </source>
</evidence>
<feature type="transmembrane region" description="Helical" evidence="6">
    <location>
        <begin position="452"/>
        <end position="472"/>
    </location>
</feature>
<feature type="domain" description="Major facilitator superfamily (MFS) profile" evidence="7">
    <location>
        <begin position="52"/>
        <end position="499"/>
    </location>
</feature>
<feature type="transmembrane region" description="Helical" evidence="6">
    <location>
        <begin position="318"/>
        <end position="339"/>
    </location>
</feature>
<dbReference type="PANTHER" id="PTHR23501">
    <property type="entry name" value="MAJOR FACILITATOR SUPERFAMILY"/>
    <property type="match status" value="1"/>
</dbReference>
<evidence type="ECO:0000256" key="2">
    <source>
        <dbReference type="ARBA" id="ARBA00022692"/>
    </source>
</evidence>
<evidence type="ECO:0000313" key="8">
    <source>
        <dbReference type="EMBL" id="EFY85591.1"/>
    </source>
</evidence>
<evidence type="ECO:0000256" key="1">
    <source>
        <dbReference type="ARBA" id="ARBA00004141"/>
    </source>
</evidence>
<dbReference type="Gene3D" id="1.20.1250.20">
    <property type="entry name" value="MFS general substrate transporter like domains"/>
    <property type="match status" value="1"/>
</dbReference>
<dbReference type="InterPro" id="IPR005829">
    <property type="entry name" value="Sugar_transporter_CS"/>
</dbReference>
<feature type="transmembrane region" description="Helical" evidence="6">
    <location>
        <begin position="175"/>
        <end position="197"/>
    </location>
</feature>
<feature type="region of interest" description="Disordered" evidence="5">
    <location>
        <begin position="22"/>
        <end position="42"/>
    </location>
</feature>
<feature type="transmembrane region" description="Helical" evidence="6">
    <location>
        <begin position="385"/>
        <end position="404"/>
    </location>
</feature>
<keyword evidence="9" id="KW-1185">Reference proteome</keyword>
<dbReference type="InterPro" id="IPR036259">
    <property type="entry name" value="MFS_trans_sf"/>
</dbReference>
<dbReference type="InterPro" id="IPR011701">
    <property type="entry name" value="MFS"/>
</dbReference>
<evidence type="ECO:0000259" key="7">
    <source>
        <dbReference type="PROSITE" id="PS50850"/>
    </source>
</evidence>
<dbReference type="InParanoid" id="E9EES3"/>
<feature type="transmembrane region" description="Helical" evidence="6">
    <location>
        <begin position="117"/>
        <end position="139"/>
    </location>
</feature>
<dbReference type="Gene3D" id="1.20.1720.10">
    <property type="entry name" value="Multidrug resistance protein D"/>
    <property type="match status" value="1"/>
</dbReference>
<sequence length="605" mass="65430">MMGDFQMSLPYPNPSLSQMPSIQNPNISRADQTAPSPARNHHNVSGIRQKVLMASLLVGLLFSSLDTSIVATSLVTVSHELNDFANAPWIILAYLLTYMGFAVCISKLSDIYGRRNMLILSWIIFIAFSMGCATSKGMIELICCRAFQGIGASGLYSLTQIGLVEVGPVHRPSLIGAMIGATLAAAFVLGPLVGGIVSQLSDWRWLFNLNIPFGLITILILTNFWPHEDVADLLSWTAFRSIDFLGSATLLCSSGFLVFALQQAGSQALAWLSPAIVISFVISALSCIVFVTWEVHLAHKRHRHIEPIFPIGLMGKRVYAAGLLVTLFTGFPYICFSIILPERFQMVNNQNPLMAGVRILPMLSACAFGSFLGGAISSKRNNTSYTLVAASCLQLLGVGLMTTVSGDSETAAGQYGYQAIFGLGVGLSFSAATIMTNILATEPNERASAQGAVAQARVLGGCIGLSLCTILFNTHANSLLSGRLTDQELDMLHRSPLSGLRLPDKLRGLTNHVTTPKCSEISSQLHLQSSLTLPFPHPKSHPLTSFQLNWPLRKWDAPSNHLGSLAPLSLVLLPFQAVTHVPRFTRRMNALDFGPAVHVLKQPMS</sequence>
<evidence type="ECO:0000313" key="9">
    <source>
        <dbReference type="Proteomes" id="UP000002499"/>
    </source>
</evidence>
<reference evidence="8 9" key="1">
    <citation type="journal article" date="2011" name="PLoS Genet.">
        <title>Genome sequencing and comparative transcriptomics of the model entomopathogenic fungi Metarhizium anisopliae and M. acridum.</title>
        <authorList>
            <person name="Gao Q."/>
            <person name="Jin K."/>
            <person name="Ying S.H."/>
            <person name="Zhang Y."/>
            <person name="Xiao G."/>
            <person name="Shang Y."/>
            <person name="Duan Z."/>
            <person name="Hu X."/>
            <person name="Xie X.Q."/>
            <person name="Zhou G."/>
            <person name="Peng G."/>
            <person name="Luo Z."/>
            <person name="Huang W."/>
            <person name="Wang B."/>
            <person name="Fang W."/>
            <person name="Wang S."/>
            <person name="Zhong Y."/>
            <person name="Ma L.J."/>
            <person name="St Leger R.J."/>
            <person name="Zhao G.P."/>
            <person name="Pei Y."/>
            <person name="Feng M.G."/>
            <person name="Xia Y."/>
            <person name="Wang C."/>
        </authorList>
    </citation>
    <scope>NUCLEOTIDE SEQUENCE [LARGE SCALE GENOMIC DNA]</scope>
    <source>
        <strain evidence="8 9">CQMa 102</strain>
    </source>
</reference>
<keyword evidence="2 6" id="KW-0812">Transmembrane</keyword>
<dbReference type="AlphaFoldDB" id="E9EES3"/>
<accession>E9EES3</accession>
<name>E9EES3_METAQ</name>
<evidence type="ECO:0000256" key="4">
    <source>
        <dbReference type="ARBA" id="ARBA00023136"/>
    </source>
</evidence>
<dbReference type="OMA" id="WVMTAYL"/>
<feature type="transmembrane region" description="Helical" evidence="6">
    <location>
        <begin position="51"/>
        <end position="75"/>
    </location>
</feature>
<evidence type="ECO:0000256" key="6">
    <source>
        <dbReference type="SAM" id="Phobius"/>
    </source>
</evidence>
<comment type="subcellular location">
    <subcellularLocation>
        <location evidence="1">Membrane</location>
        <topology evidence="1">Multi-pass membrane protein</topology>
    </subcellularLocation>
</comment>
<feature type="transmembrane region" description="Helical" evidence="6">
    <location>
        <begin position="203"/>
        <end position="221"/>
    </location>
</feature>
<dbReference type="SUPFAM" id="SSF103473">
    <property type="entry name" value="MFS general substrate transporter"/>
    <property type="match status" value="1"/>
</dbReference>
<dbReference type="EMBL" id="GL698572">
    <property type="protein sequence ID" value="EFY85591.1"/>
    <property type="molecule type" value="Genomic_DNA"/>
</dbReference>
<dbReference type="Proteomes" id="UP000002499">
    <property type="component" value="Unassembled WGS sequence"/>
</dbReference>
<dbReference type="PANTHER" id="PTHR23501:SF43">
    <property type="entry name" value="MULTIDRUG TRANSPORTER, PUTATIVE (AFU_ORTHOLOGUE AFUA_6G03040)-RELATED"/>
    <property type="match status" value="1"/>
</dbReference>
<feature type="transmembrane region" description="Helical" evidence="6">
    <location>
        <begin position="416"/>
        <end position="440"/>
    </location>
</feature>
<organism evidence="9">
    <name type="scientific">Metarhizium acridum (strain CQMa 102)</name>
    <dbReference type="NCBI Taxonomy" id="655827"/>
    <lineage>
        <taxon>Eukaryota</taxon>
        <taxon>Fungi</taxon>
        <taxon>Dikarya</taxon>
        <taxon>Ascomycota</taxon>
        <taxon>Pezizomycotina</taxon>
        <taxon>Sordariomycetes</taxon>
        <taxon>Hypocreomycetidae</taxon>
        <taxon>Hypocreales</taxon>
        <taxon>Clavicipitaceae</taxon>
        <taxon>Metarhizium</taxon>
    </lineage>
</organism>
<dbReference type="GO" id="GO:0022857">
    <property type="term" value="F:transmembrane transporter activity"/>
    <property type="evidence" value="ECO:0007669"/>
    <property type="project" value="InterPro"/>
</dbReference>
<dbReference type="PROSITE" id="PS00216">
    <property type="entry name" value="SUGAR_TRANSPORT_1"/>
    <property type="match status" value="1"/>
</dbReference>